<dbReference type="GO" id="GO:0005993">
    <property type="term" value="P:trehalose catabolic process"/>
    <property type="evidence" value="ECO:0007669"/>
    <property type="project" value="UniProtKB-ARBA"/>
</dbReference>
<keyword evidence="7" id="KW-0326">Glycosidase</keyword>
<dbReference type="FunFam" id="1.50.10.10:FF:000005">
    <property type="entry name" value="Glycosyl hydrolase, glucoamylase"/>
    <property type="match status" value="1"/>
</dbReference>
<evidence type="ECO:0000256" key="8">
    <source>
        <dbReference type="ARBA" id="ARBA00030473"/>
    </source>
</evidence>
<dbReference type="InterPro" id="IPR008928">
    <property type="entry name" value="6-hairpin_glycosidase_sf"/>
</dbReference>
<protein>
    <recommendedName>
        <fullName evidence="4">Trehalase</fullName>
        <ecNumber evidence="3">3.2.1.28</ecNumber>
    </recommendedName>
    <alternativeName>
        <fullName evidence="8">Alpha,alpha-trehalase</fullName>
    </alternativeName>
    <alternativeName>
        <fullName evidence="9">Alpha,alpha-trehalose glucohydrolase</fullName>
    </alternativeName>
</protein>
<keyword evidence="5 14" id="KW-0378">Hydrolase</keyword>
<evidence type="ECO:0000256" key="6">
    <source>
        <dbReference type="ARBA" id="ARBA00023277"/>
    </source>
</evidence>
<dbReference type="Pfam" id="PF00723">
    <property type="entry name" value="Glyco_hydro_15"/>
    <property type="match status" value="1"/>
</dbReference>
<sequence length="623" mass="69521">MARATQKAAPPPAGAHAAAETLRIEDYALLGDTFTAALVGKNGSIDWLCAPRFDSGACFAALLGGPENGRWRIAPAGEIRAVSRRYRDGTLILDTEFETETGAVVVTDFMPLPSSEDEVDIVRIVRGLRGEVPMRLEAVFRFDYGHVVPWLRRRPYGLQAIAGPNALQLWSPVELSNQDFTTTAEFTVREGQSTPFSLCWYKSHRPEPPVQHPEVLLECSARWWRDWSARCTYSGPWTDAVQRSLITLKALTFSPTGGIVAAPTTSLPEEIGGVRNWDYRYCWIRDATLTLYSLLSSGYTEEAVAWRRWLLRSAAGRPEEMQIMYGLAGERRLPELELPWLKGYEGSRPVRIGNGAQEQFQLDVYGELMDALHVARKYNVEPDAEAWRMQTVLMRFIAGKWSEPDSGIWEVRGPRRHFTHSKLMAWVGVDRAISGVEQYGLEGPVEVWRTLRARIHDDICRNGYSAKRNSFVQHYGGDDLDASLLLMPTVGFLPPSDPRIIGTVEAIARELTVDGFVQRYRPETGVDGLAGGEGAFLPCTFWLADALALLGRQDEAAEIFERLLNIRNDVGLMAEEYDPRARRQLGNFPQAFSHIGLINTAQNLTLAQGPAQRRASDAKTGPA</sequence>
<accession>A0A4R5QDE7</accession>
<comment type="caution">
    <text evidence="14">The sequence shown here is derived from an EMBL/GenBank/DDBJ whole genome shotgun (WGS) entry which is preliminary data.</text>
</comment>
<comment type="similarity">
    <text evidence="2">Belongs to the glycosyl hydrolase 15 family.</text>
</comment>
<evidence type="ECO:0000256" key="10">
    <source>
        <dbReference type="ARBA" id="ARBA00053030"/>
    </source>
</evidence>
<evidence type="ECO:0000256" key="7">
    <source>
        <dbReference type="ARBA" id="ARBA00023295"/>
    </source>
</evidence>
<evidence type="ECO:0000259" key="12">
    <source>
        <dbReference type="Pfam" id="PF00723"/>
    </source>
</evidence>
<keyword evidence="6" id="KW-0119">Carbohydrate metabolism</keyword>
<gene>
    <name evidence="14" type="ORF">E2C06_19120</name>
</gene>
<reference evidence="14 15" key="1">
    <citation type="journal article" date="2016" name="J. Microbiol.">
        <title>Dankookia rubra gen. nov., sp. nov., an alphaproteobacterium isolated from sediment of a shallow stream.</title>
        <authorList>
            <person name="Kim W.H."/>
            <person name="Kim D.H."/>
            <person name="Kang K."/>
            <person name="Ahn T.Y."/>
        </authorList>
    </citation>
    <scope>NUCLEOTIDE SEQUENCE [LARGE SCALE GENOMIC DNA]</scope>
    <source>
        <strain evidence="14 15">JCM30602</strain>
    </source>
</reference>
<dbReference type="RefSeq" id="WP_133290212.1">
    <property type="nucleotide sequence ID" value="NZ_SMSJ01000028.1"/>
</dbReference>
<dbReference type="AlphaFoldDB" id="A0A4R5QDE7"/>
<comment type="cofactor">
    <cofactor evidence="10">
        <name>phosphate</name>
        <dbReference type="ChEBI" id="CHEBI:43474"/>
    </cofactor>
</comment>
<evidence type="ECO:0000256" key="2">
    <source>
        <dbReference type="ARBA" id="ARBA00006188"/>
    </source>
</evidence>
<dbReference type="InterPro" id="IPR012341">
    <property type="entry name" value="6hp_glycosidase-like_sf"/>
</dbReference>
<proteinExistence type="inferred from homology"/>
<evidence type="ECO:0000256" key="11">
    <source>
        <dbReference type="ARBA" id="ARBA00060615"/>
    </source>
</evidence>
<dbReference type="GO" id="GO:0004555">
    <property type="term" value="F:alpha,alpha-trehalase activity"/>
    <property type="evidence" value="ECO:0007669"/>
    <property type="project" value="UniProtKB-EC"/>
</dbReference>
<evidence type="ECO:0000256" key="9">
    <source>
        <dbReference type="ARBA" id="ARBA00031637"/>
    </source>
</evidence>
<dbReference type="Proteomes" id="UP000295096">
    <property type="component" value="Unassembled WGS sequence"/>
</dbReference>
<evidence type="ECO:0000256" key="1">
    <source>
        <dbReference type="ARBA" id="ARBA00001576"/>
    </source>
</evidence>
<dbReference type="SUPFAM" id="SSF48208">
    <property type="entry name" value="Six-hairpin glycosidases"/>
    <property type="match status" value="1"/>
</dbReference>
<dbReference type="InterPro" id="IPR011613">
    <property type="entry name" value="GH15-like"/>
</dbReference>
<evidence type="ECO:0000256" key="4">
    <source>
        <dbReference type="ARBA" id="ARBA00019905"/>
    </source>
</evidence>
<evidence type="ECO:0000313" key="15">
    <source>
        <dbReference type="Proteomes" id="UP000295096"/>
    </source>
</evidence>
<dbReference type="Gene3D" id="1.50.10.10">
    <property type="match status" value="1"/>
</dbReference>
<feature type="domain" description="Trehalase-like N-terminal" evidence="13">
    <location>
        <begin position="20"/>
        <end position="189"/>
    </location>
</feature>
<evidence type="ECO:0000313" key="14">
    <source>
        <dbReference type="EMBL" id="TDH60966.1"/>
    </source>
</evidence>
<dbReference type="EMBL" id="SMSJ01000028">
    <property type="protein sequence ID" value="TDH60966.1"/>
    <property type="molecule type" value="Genomic_DNA"/>
</dbReference>
<dbReference type="Pfam" id="PF19291">
    <property type="entry name" value="TREH_N"/>
    <property type="match status" value="1"/>
</dbReference>
<comment type="catalytic activity">
    <reaction evidence="1">
        <text>alpha,alpha-trehalose + H2O = alpha-D-glucose + beta-D-glucose</text>
        <dbReference type="Rhea" id="RHEA:32675"/>
        <dbReference type="ChEBI" id="CHEBI:15377"/>
        <dbReference type="ChEBI" id="CHEBI:15903"/>
        <dbReference type="ChEBI" id="CHEBI:16551"/>
        <dbReference type="ChEBI" id="CHEBI:17925"/>
        <dbReference type="EC" id="3.2.1.28"/>
    </reaction>
</comment>
<comment type="pathway">
    <text evidence="11">Glycan degradation; trehalose degradation; D-glucose from alpha,alpha-trehalose: step 1/1.</text>
</comment>
<dbReference type="PANTHER" id="PTHR31616:SF0">
    <property type="entry name" value="GLUCAN 1,4-ALPHA-GLUCOSIDASE"/>
    <property type="match status" value="1"/>
</dbReference>
<organism evidence="14 15">
    <name type="scientific">Dankookia rubra</name>
    <dbReference type="NCBI Taxonomy" id="1442381"/>
    <lineage>
        <taxon>Bacteria</taxon>
        <taxon>Pseudomonadati</taxon>
        <taxon>Pseudomonadota</taxon>
        <taxon>Alphaproteobacteria</taxon>
        <taxon>Acetobacterales</taxon>
        <taxon>Roseomonadaceae</taxon>
        <taxon>Dankookia</taxon>
    </lineage>
</organism>
<evidence type="ECO:0000259" key="13">
    <source>
        <dbReference type="Pfam" id="PF19291"/>
    </source>
</evidence>
<dbReference type="OrthoDB" id="3902805at2"/>
<name>A0A4R5QDE7_9PROT</name>
<dbReference type="InterPro" id="IPR045582">
    <property type="entry name" value="Trehalase-like_N"/>
</dbReference>
<evidence type="ECO:0000256" key="5">
    <source>
        <dbReference type="ARBA" id="ARBA00022801"/>
    </source>
</evidence>
<keyword evidence="15" id="KW-1185">Reference proteome</keyword>
<feature type="domain" description="GH15-like" evidence="12">
    <location>
        <begin position="238"/>
        <end position="601"/>
    </location>
</feature>
<evidence type="ECO:0000256" key="3">
    <source>
        <dbReference type="ARBA" id="ARBA00012757"/>
    </source>
</evidence>
<dbReference type="PANTHER" id="PTHR31616">
    <property type="entry name" value="TREHALASE"/>
    <property type="match status" value="1"/>
</dbReference>
<dbReference type="EC" id="3.2.1.28" evidence="3"/>